<proteinExistence type="predicted"/>
<feature type="region of interest" description="Disordered" evidence="1">
    <location>
        <begin position="1"/>
        <end position="25"/>
    </location>
</feature>
<organism evidence="2 3">
    <name type="scientific">Amycolatopsis albidoflavus</name>
    <dbReference type="NCBI Taxonomy" id="102226"/>
    <lineage>
        <taxon>Bacteria</taxon>
        <taxon>Bacillati</taxon>
        <taxon>Actinomycetota</taxon>
        <taxon>Actinomycetes</taxon>
        <taxon>Pseudonocardiales</taxon>
        <taxon>Pseudonocardiaceae</taxon>
        <taxon>Amycolatopsis</taxon>
    </lineage>
</organism>
<evidence type="ECO:0000313" key="2">
    <source>
        <dbReference type="EMBL" id="MFD2479628.1"/>
    </source>
</evidence>
<dbReference type="RefSeq" id="WP_344277764.1">
    <property type="nucleotide sequence ID" value="NZ_BAAAHV010000013.1"/>
</dbReference>
<name>A0ABW5HRW0_9PSEU</name>
<sequence length="201" mass="20708">MGIATEGWGIDAGGPEASSGKSEGQGHKWLAAVGALLTGLAAVGITVKGCSGSDADPPTPRPSATQPGTAAQQSDTTQASAQPPSTAALEKRGDVTLTDGDQVDLEGKQVGKDVPNNDLSFSGVFPQQLIPSSGVITYIYSGATAENCRKELEGKTYSNATVDNGRTFCLRTVEGHIATVAIVKANPHENAPVQLKYTVWL</sequence>
<accession>A0ABW5HRW0</accession>
<evidence type="ECO:0000313" key="3">
    <source>
        <dbReference type="Proteomes" id="UP001597542"/>
    </source>
</evidence>
<keyword evidence="3" id="KW-1185">Reference proteome</keyword>
<dbReference type="EMBL" id="JBHUKQ010000004">
    <property type="protein sequence ID" value="MFD2479628.1"/>
    <property type="molecule type" value="Genomic_DNA"/>
</dbReference>
<feature type="compositionally biased region" description="Low complexity" evidence="1">
    <location>
        <begin position="69"/>
        <end position="82"/>
    </location>
</feature>
<evidence type="ECO:0000256" key="1">
    <source>
        <dbReference type="SAM" id="MobiDB-lite"/>
    </source>
</evidence>
<dbReference type="Proteomes" id="UP001597542">
    <property type="component" value="Unassembled WGS sequence"/>
</dbReference>
<protein>
    <recommendedName>
        <fullName evidence="4">Serine/threonine protein kinase</fullName>
    </recommendedName>
</protein>
<comment type="caution">
    <text evidence="2">The sequence shown here is derived from an EMBL/GenBank/DDBJ whole genome shotgun (WGS) entry which is preliminary data.</text>
</comment>
<feature type="region of interest" description="Disordered" evidence="1">
    <location>
        <begin position="51"/>
        <end position="88"/>
    </location>
</feature>
<reference evidence="3" key="1">
    <citation type="journal article" date="2019" name="Int. J. Syst. Evol. Microbiol.">
        <title>The Global Catalogue of Microorganisms (GCM) 10K type strain sequencing project: providing services to taxonomists for standard genome sequencing and annotation.</title>
        <authorList>
            <consortium name="The Broad Institute Genomics Platform"/>
            <consortium name="The Broad Institute Genome Sequencing Center for Infectious Disease"/>
            <person name="Wu L."/>
            <person name="Ma J."/>
        </authorList>
    </citation>
    <scope>NUCLEOTIDE SEQUENCE [LARGE SCALE GENOMIC DNA]</scope>
    <source>
        <strain evidence="3">CGMCC 4.7638</strain>
    </source>
</reference>
<gene>
    <name evidence="2" type="ORF">ACFSUT_05040</name>
</gene>
<evidence type="ECO:0008006" key="4">
    <source>
        <dbReference type="Google" id="ProtNLM"/>
    </source>
</evidence>